<dbReference type="Pfam" id="PF03961">
    <property type="entry name" value="FapA"/>
    <property type="match status" value="1"/>
</dbReference>
<comment type="caution">
    <text evidence="2">The sequence shown here is derived from an EMBL/GenBank/DDBJ whole genome shotgun (WGS) entry which is preliminary data.</text>
</comment>
<dbReference type="PANTHER" id="PTHR38032:SF1">
    <property type="entry name" value="RNA-BINDING PROTEIN KHPB N-TERMINAL DOMAIN-CONTAINING PROTEIN"/>
    <property type="match status" value="1"/>
</dbReference>
<evidence type="ECO:0000313" key="3">
    <source>
        <dbReference type="Proteomes" id="UP000604730"/>
    </source>
</evidence>
<protein>
    <submittedName>
        <fullName evidence="2">DUF342 domain-containing protein</fullName>
    </submittedName>
</protein>
<gene>
    <name evidence="2" type="ORF">JJN12_06720</name>
</gene>
<sequence length="533" mass="58770">MVYKNAFFQMLIKDAVYIKYFPPREGGAPLNLDELSSYLGSHSIEMDYKEFSKAVQEAKEPFIFKTNTEKTYPEAEKMIVTISDDGMQAVCRFIPPSTGGRIMHKEDLLKDLEFNGVKYGIIESAVDSYMNNKQYCTDYIMARGKAPIDGHDAKIIYKFNTDLQAKPKEKEDGSVDFFDLDIIASVEAGDELAELIKEDEGTPGTDVRGRLIKPSKVEKLVLKYGKDITLSEDGLHLISNISGHAILDNEKRVKVSNIFVVKEDVDLSTGDINYDGNVEVKGNVINGLKINATGDVVIGGTAEGVEIVAGGKIILKRGIRGMGKGILKSGGNIVAKFLENTTVNSGGYVMADAIIHSDVSAKGDVIVNSKKGYVNGGTIRSETLIRVKNAGSEMGTKTNMEVGVDPTLLVKFKTLQNKIEETVRRMDVSSKSIDLYRRKLQSDGKLPPDKLAQFKLLAMEYKKDSEDIVTMQEEFAAVQEEINTQDGGVIEVGNLVYPGVKVVVVDATLYVREIVKNVRFVRDGADVIARHMY</sequence>
<dbReference type="RefSeq" id="WP_208428948.1">
    <property type="nucleotide sequence ID" value="NZ_JAEPRJ010000001.1"/>
</dbReference>
<organism evidence="2 3">
    <name type="scientific">Catonella massiliensis</name>
    <dbReference type="NCBI Taxonomy" id="2799636"/>
    <lineage>
        <taxon>Bacteria</taxon>
        <taxon>Bacillati</taxon>
        <taxon>Bacillota</taxon>
        <taxon>Clostridia</taxon>
        <taxon>Lachnospirales</taxon>
        <taxon>Lachnospiraceae</taxon>
        <taxon>Catonella</taxon>
    </lineage>
</organism>
<proteinExistence type="predicted"/>
<feature type="domain" description="Flagellar Assembly Protein A N-terminal region" evidence="1">
    <location>
        <begin position="79"/>
        <end position="249"/>
    </location>
</feature>
<keyword evidence="3" id="KW-1185">Reference proteome</keyword>
<dbReference type="EMBL" id="JAEPRJ010000001">
    <property type="protein sequence ID" value="MBK5897469.1"/>
    <property type="molecule type" value="Genomic_DNA"/>
</dbReference>
<evidence type="ECO:0000259" key="1">
    <source>
        <dbReference type="Pfam" id="PF20250"/>
    </source>
</evidence>
<dbReference type="InterPro" id="IPR046866">
    <property type="entry name" value="FapA_N"/>
</dbReference>
<evidence type="ECO:0000313" key="2">
    <source>
        <dbReference type="EMBL" id="MBK5897469.1"/>
    </source>
</evidence>
<accession>A0ABS1IZZ9</accession>
<reference evidence="2 3" key="1">
    <citation type="submission" date="2021-01" db="EMBL/GenBank/DDBJ databases">
        <title>Isolation and description of Catonella massiliensis sp. nov., a novel Catonella species, isolated from a stable periodontitis subject.</title>
        <authorList>
            <person name="Antezack A."/>
            <person name="Boxberger M."/>
            <person name="La Scola B."/>
            <person name="Monnet-Corti V."/>
        </authorList>
    </citation>
    <scope>NUCLEOTIDE SEQUENCE [LARGE SCALE GENOMIC DNA]</scope>
    <source>
        <strain evidence="2 3">Marseille-Q4567</strain>
    </source>
</reference>
<dbReference type="InterPro" id="IPR005646">
    <property type="entry name" value="FapA"/>
</dbReference>
<dbReference type="Pfam" id="PF20250">
    <property type="entry name" value="FapA_N"/>
    <property type="match status" value="1"/>
</dbReference>
<dbReference type="InterPro" id="IPR046865">
    <property type="entry name" value="FapA_b_solenoid"/>
</dbReference>
<dbReference type="Proteomes" id="UP000604730">
    <property type="component" value="Unassembled WGS sequence"/>
</dbReference>
<dbReference type="PANTHER" id="PTHR38032">
    <property type="entry name" value="POLYMERASE-RELATED"/>
    <property type="match status" value="1"/>
</dbReference>
<name>A0ABS1IZZ9_9FIRM</name>